<dbReference type="AlphaFoldDB" id="A0A380DXL1"/>
<name>A0A380DXL1_STAAU</name>
<evidence type="ECO:0000256" key="1">
    <source>
        <dbReference type="SAM" id="Phobius"/>
    </source>
</evidence>
<accession>A0A380DXL1</accession>
<organism evidence="2 3">
    <name type="scientific">Staphylococcus aureus</name>
    <dbReference type="NCBI Taxonomy" id="1280"/>
    <lineage>
        <taxon>Bacteria</taxon>
        <taxon>Bacillati</taxon>
        <taxon>Bacillota</taxon>
        <taxon>Bacilli</taxon>
        <taxon>Bacillales</taxon>
        <taxon>Staphylococcaceae</taxon>
        <taxon>Staphylococcus</taxon>
    </lineage>
</organism>
<gene>
    <name evidence="2" type="primary">mutS_2</name>
    <name evidence="2" type="ORF">NCTC6133_02784</name>
</gene>
<proteinExistence type="predicted"/>
<reference evidence="2 3" key="1">
    <citation type="submission" date="2018-06" db="EMBL/GenBank/DDBJ databases">
        <authorList>
            <consortium name="Pathogen Informatics"/>
            <person name="Doyle S."/>
        </authorList>
    </citation>
    <scope>NUCLEOTIDE SEQUENCE [LARGE SCALE GENOMIC DNA]</scope>
    <source>
        <strain evidence="2 3">NCTC6133</strain>
    </source>
</reference>
<sequence>MSTNQTFLIFVIAIILLTSVIGIVGRYMSRQRLFKSMETLWQTISPLESFIRPNSHFDYE</sequence>
<keyword evidence="1" id="KW-0472">Membrane</keyword>
<protein>
    <submittedName>
        <fullName evidence="2">MutS-related protein, family 1</fullName>
    </submittedName>
</protein>
<feature type="transmembrane region" description="Helical" evidence="1">
    <location>
        <begin position="6"/>
        <end position="28"/>
    </location>
</feature>
<evidence type="ECO:0000313" key="2">
    <source>
        <dbReference type="EMBL" id="SUK57138.1"/>
    </source>
</evidence>
<dbReference type="EMBL" id="UHAP01000001">
    <property type="protein sequence ID" value="SUK57138.1"/>
    <property type="molecule type" value="Genomic_DNA"/>
</dbReference>
<evidence type="ECO:0000313" key="3">
    <source>
        <dbReference type="Proteomes" id="UP000255091"/>
    </source>
</evidence>
<dbReference type="Proteomes" id="UP000255091">
    <property type="component" value="Unassembled WGS sequence"/>
</dbReference>
<keyword evidence="1" id="KW-0812">Transmembrane</keyword>
<keyword evidence="1" id="KW-1133">Transmembrane helix</keyword>